<feature type="domain" description="G-protein coupled receptors family 1 profile" evidence="11">
    <location>
        <begin position="22"/>
        <end position="341"/>
    </location>
</feature>
<dbReference type="InterPro" id="IPR000276">
    <property type="entry name" value="GPCR_Rhodpsn"/>
</dbReference>
<feature type="transmembrane region" description="Helical" evidence="10">
    <location>
        <begin position="12"/>
        <end position="32"/>
    </location>
</feature>
<name>A0A3M7PAN9_BRAPC</name>
<evidence type="ECO:0000256" key="1">
    <source>
        <dbReference type="ARBA" id="ARBA00004651"/>
    </source>
</evidence>
<keyword evidence="3 9" id="KW-0812">Transmembrane</keyword>
<dbReference type="SUPFAM" id="SSF81321">
    <property type="entry name" value="Family A G protein-coupled receptor-like"/>
    <property type="match status" value="1"/>
</dbReference>
<comment type="similarity">
    <text evidence="9">Belongs to the G-protein coupled receptor 1 family.</text>
</comment>
<feature type="transmembrane region" description="Helical" evidence="10">
    <location>
        <begin position="173"/>
        <end position="195"/>
    </location>
</feature>
<comment type="subcellular location">
    <subcellularLocation>
        <location evidence="1">Cell membrane</location>
        <topology evidence="1">Multi-pass membrane protein</topology>
    </subcellularLocation>
</comment>
<dbReference type="STRING" id="10195.A0A3M7PAN9"/>
<dbReference type="GO" id="GO:0005886">
    <property type="term" value="C:plasma membrane"/>
    <property type="evidence" value="ECO:0007669"/>
    <property type="project" value="UniProtKB-SubCell"/>
</dbReference>
<keyword evidence="7 9" id="KW-0675">Receptor</keyword>
<dbReference type="EMBL" id="REGN01012330">
    <property type="protein sequence ID" value="RMZ95830.1"/>
    <property type="molecule type" value="Genomic_DNA"/>
</dbReference>
<evidence type="ECO:0000313" key="13">
    <source>
        <dbReference type="Proteomes" id="UP000276133"/>
    </source>
</evidence>
<dbReference type="Pfam" id="PF00001">
    <property type="entry name" value="7tm_1"/>
    <property type="match status" value="1"/>
</dbReference>
<evidence type="ECO:0000256" key="7">
    <source>
        <dbReference type="ARBA" id="ARBA00023170"/>
    </source>
</evidence>
<dbReference type="Gene3D" id="1.20.1070.10">
    <property type="entry name" value="Rhodopsin 7-helix transmembrane proteins"/>
    <property type="match status" value="1"/>
</dbReference>
<organism evidence="12 13">
    <name type="scientific">Brachionus plicatilis</name>
    <name type="common">Marine rotifer</name>
    <name type="synonym">Brachionus muelleri</name>
    <dbReference type="NCBI Taxonomy" id="10195"/>
    <lineage>
        <taxon>Eukaryota</taxon>
        <taxon>Metazoa</taxon>
        <taxon>Spiralia</taxon>
        <taxon>Gnathifera</taxon>
        <taxon>Rotifera</taxon>
        <taxon>Eurotatoria</taxon>
        <taxon>Monogononta</taxon>
        <taxon>Pseudotrocha</taxon>
        <taxon>Ploima</taxon>
        <taxon>Brachionidae</taxon>
        <taxon>Brachionus</taxon>
    </lineage>
</organism>
<keyword evidence="4 10" id="KW-1133">Transmembrane helix</keyword>
<keyword evidence="5 9" id="KW-0297">G-protein coupled receptor</keyword>
<keyword evidence="2" id="KW-1003">Cell membrane</keyword>
<evidence type="ECO:0000256" key="9">
    <source>
        <dbReference type="RuleBase" id="RU000688"/>
    </source>
</evidence>
<dbReference type="GO" id="GO:0001604">
    <property type="term" value="F:urotensin II receptor activity"/>
    <property type="evidence" value="ECO:0007669"/>
    <property type="project" value="TreeGrafter"/>
</dbReference>
<dbReference type="PROSITE" id="PS50262">
    <property type="entry name" value="G_PROTEIN_RECEP_F1_2"/>
    <property type="match status" value="1"/>
</dbReference>
<dbReference type="PANTHER" id="PTHR24230:SF161">
    <property type="entry name" value="G-PROTEIN COUPLED RECEPTORS FAMILY 1 PROFILE DOMAIN-CONTAINING PROTEIN"/>
    <property type="match status" value="1"/>
</dbReference>
<dbReference type="PRINTS" id="PR00237">
    <property type="entry name" value="GPCRRHODOPSN"/>
</dbReference>
<dbReference type="Proteomes" id="UP000276133">
    <property type="component" value="Unassembled WGS sequence"/>
</dbReference>
<dbReference type="OrthoDB" id="6076970at2759"/>
<evidence type="ECO:0000313" key="12">
    <source>
        <dbReference type="EMBL" id="RMZ95830.1"/>
    </source>
</evidence>
<keyword evidence="8 9" id="KW-0807">Transducer</keyword>
<evidence type="ECO:0000256" key="8">
    <source>
        <dbReference type="ARBA" id="ARBA00023224"/>
    </source>
</evidence>
<evidence type="ECO:0000256" key="5">
    <source>
        <dbReference type="ARBA" id="ARBA00023040"/>
    </source>
</evidence>
<evidence type="ECO:0000256" key="2">
    <source>
        <dbReference type="ARBA" id="ARBA00022475"/>
    </source>
</evidence>
<reference evidence="12 13" key="1">
    <citation type="journal article" date="2018" name="Sci. Rep.">
        <title>Genomic signatures of local adaptation to the degree of environmental predictability in rotifers.</title>
        <authorList>
            <person name="Franch-Gras L."/>
            <person name="Hahn C."/>
            <person name="Garcia-Roger E.M."/>
            <person name="Carmona M.J."/>
            <person name="Serra M."/>
            <person name="Gomez A."/>
        </authorList>
    </citation>
    <scope>NUCLEOTIDE SEQUENCE [LARGE SCALE GENOMIC DNA]</scope>
    <source>
        <strain evidence="12">HYR1</strain>
    </source>
</reference>
<evidence type="ECO:0000259" key="11">
    <source>
        <dbReference type="PROSITE" id="PS50262"/>
    </source>
</evidence>
<keyword evidence="13" id="KW-1185">Reference proteome</keyword>
<feature type="transmembrane region" description="Helical" evidence="10">
    <location>
        <begin position="321"/>
        <end position="344"/>
    </location>
</feature>
<keyword evidence="6 10" id="KW-0472">Membrane</keyword>
<dbReference type="InterPro" id="IPR017452">
    <property type="entry name" value="GPCR_Rhodpsn_7TM"/>
</dbReference>
<sequence>MSLLDLTTIVVLYSQMVLCYILNAISLCFIIHSRNFSPINLLIINLAISDLLYSSCIPFYVQQFNEHLVSQSQLGCRLSFILDVTSMLVNVFTVAALTLERYFCLRENKMIENDKSKCGIVCIYIIFLWAFSIGFSMPKTLSIIEVFNNDTQTHVCASLFDQTHEEIYTIAKWIIAFALPYTIIIVFSGLLLKFLKEWSARAKLLHSNAKKPKNFIPYSVPSKSGDDLDEKKSLKNNTNQNDLSKNFLSSLVKWKRTKKSKSHQTVVVKNHVRESRTTKIKRRTTRFVLAVVISFLCAWSPLWMFQIAVTFSESQNFFLKLMSNLTLIIVYLGGVINPLLYMILTNNFREFFSSFLKKFFKT</sequence>
<evidence type="ECO:0000256" key="6">
    <source>
        <dbReference type="ARBA" id="ARBA00023136"/>
    </source>
</evidence>
<protein>
    <submittedName>
        <fullName evidence="12">G-coupled receptor moody</fullName>
    </submittedName>
</protein>
<feature type="transmembrane region" description="Helical" evidence="10">
    <location>
        <begin position="120"/>
        <end position="137"/>
    </location>
</feature>
<evidence type="ECO:0000256" key="3">
    <source>
        <dbReference type="ARBA" id="ARBA00022692"/>
    </source>
</evidence>
<dbReference type="PANTHER" id="PTHR24230">
    <property type="entry name" value="G-PROTEIN COUPLED RECEPTOR"/>
    <property type="match status" value="1"/>
</dbReference>
<proteinExistence type="inferred from homology"/>
<feature type="transmembrane region" description="Helical" evidence="10">
    <location>
        <begin position="287"/>
        <end position="309"/>
    </location>
</feature>
<feature type="transmembrane region" description="Helical" evidence="10">
    <location>
        <begin position="39"/>
        <end position="60"/>
    </location>
</feature>
<gene>
    <name evidence="12" type="ORF">BpHYR1_001659</name>
</gene>
<dbReference type="GO" id="GO:0007218">
    <property type="term" value="P:neuropeptide signaling pathway"/>
    <property type="evidence" value="ECO:0007669"/>
    <property type="project" value="TreeGrafter"/>
</dbReference>
<feature type="transmembrane region" description="Helical" evidence="10">
    <location>
        <begin position="80"/>
        <end position="99"/>
    </location>
</feature>
<dbReference type="PROSITE" id="PS00237">
    <property type="entry name" value="G_PROTEIN_RECEP_F1_1"/>
    <property type="match status" value="1"/>
</dbReference>
<dbReference type="CDD" id="cd00637">
    <property type="entry name" value="7tm_classA_rhodopsin-like"/>
    <property type="match status" value="1"/>
</dbReference>
<comment type="caution">
    <text evidence="12">The sequence shown here is derived from an EMBL/GenBank/DDBJ whole genome shotgun (WGS) entry which is preliminary data.</text>
</comment>
<accession>A0A3M7PAN9</accession>
<evidence type="ECO:0000256" key="10">
    <source>
        <dbReference type="SAM" id="Phobius"/>
    </source>
</evidence>
<evidence type="ECO:0000256" key="4">
    <source>
        <dbReference type="ARBA" id="ARBA00022989"/>
    </source>
</evidence>
<dbReference type="AlphaFoldDB" id="A0A3M7PAN9"/>